<feature type="chain" id="PRO_5030659854" description="Phosphodiester glycosidase domain-containing protein" evidence="2">
    <location>
        <begin position="25"/>
        <end position="429"/>
    </location>
</feature>
<feature type="region of interest" description="Disordered" evidence="1">
    <location>
        <begin position="40"/>
        <end position="80"/>
    </location>
</feature>
<name>A0A7W4VTX7_9ACTN</name>
<organism evidence="4 5">
    <name type="scientific">Nocardioides soli</name>
    <dbReference type="NCBI Taxonomy" id="1036020"/>
    <lineage>
        <taxon>Bacteria</taxon>
        <taxon>Bacillati</taxon>
        <taxon>Actinomycetota</taxon>
        <taxon>Actinomycetes</taxon>
        <taxon>Propionibacteriales</taxon>
        <taxon>Nocardioidaceae</taxon>
        <taxon>Nocardioides</taxon>
    </lineage>
</organism>
<evidence type="ECO:0000313" key="5">
    <source>
        <dbReference type="Proteomes" id="UP000589626"/>
    </source>
</evidence>
<evidence type="ECO:0000256" key="2">
    <source>
        <dbReference type="SAM" id="SignalP"/>
    </source>
</evidence>
<keyword evidence="2" id="KW-0732">Signal</keyword>
<dbReference type="RefSeq" id="WP_183591315.1">
    <property type="nucleotide sequence ID" value="NZ_JACHWR010000001.1"/>
</dbReference>
<dbReference type="AlphaFoldDB" id="A0A7W4VTX7"/>
<evidence type="ECO:0000313" key="4">
    <source>
        <dbReference type="EMBL" id="MBB3041413.1"/>
    </source>
</evidence>
<protein>
    <recommendedName>
        <fullName evidence="3">Phosphodiester glycosidase domain-containing protein</fullName>
    </recommendedName>
</protein>
<dbReference type="EMBL" id="JACHWR010000001">
    <property type="protein sequence ID" value="MBB3041413.1"/>
    <property type="molecule type" value="Genomic_DNA"/>
</dbReference>
<dbReference type="Pfam" id="PF09992">
    <property type="entry name" value="NAGPA"/>
    <property type="match status" value="1"/>
</dbReference>
<comment type="caution">
    <text evidence="4">The sequence shown here is derived from an EMBL/GenBank/DDBJ whole genome shotgun (WGS) entry which is preliminary data.</text>
</comment>
<sequence>MRTRVTLTVGLTACALIAASPALGDPGPDRPTTAERHYAVQRDHSQGRSLHPRHTSGNEPGWIAPDLSPAQRRAPARKTEATSYTVVPGVMYSTWTQVDARGPIVAHLLAVDPKAAGVGIDYLAPKHVAETSPVGTMLAKDTRAVAGVNGDFFDIGRTGAPLGVGKAKAKKLLHGRVEGWNSAFYFDKAGAPQIGELPMIARVRNRPRIEVTGLNQPYVAPNSVGVYTKAWGKTDGYTMTQGQRKRIRVVWVRKNRVVKVRKVLKNDRKIPGTILIGRGDGARQLKKLKKGSKVVVKARLKGHPKMAISGDRPLIDDGVIKVVDNRVMHPRTAVGIDRDSGQILLLVIDGRSSASRGYTMVELANLMIDLGADEALNLDGGGSSTMIARDATGANQVLNKPSDGFQRWVANGLQVTYKAPAARKPGRRR</sequence>
<accession>A0A7W4VTX7</accession>
<dbReference type="Proteomes" id="UP000589626">
    <property type="component" value="Unassembled WGS sequence"/>
</dbReference>
<gene>
    <name evidence="4" type="ORF">FHU40_001214</name>
</gene>
<dbReference type="PANTHER" id="PTHR40446:SF2">
    <property type="entry name" value="N-ACETYLGLUCOSAMINE-1-PHOSPHODIESTER ALPHA-N-ACETYLGLUCOSAMINIDASE"/>
    <property type="match status" value="1"/>
</dbReference>
<proteinExistence type="predicted"/>
<reference evidence="4 5" key="1">
    <citation type="submission" date="2020-08" db="EMBL/GenBank/DDBJ databases">
        <title>Sequencing the genomes of 1000 actinobacteria strains.</title>
        <authorList>
            <person name="Klenk H.-P."/>
        </authorList>
    </citation>
    <scope>NUCLEOTIDE SEQUENCE [LARGE SCALE GENOMIC DNA]</scope>
    <source>
        <strain evidence="4 5">DSM 105498</strain>
    </source>
</reference>
<feature type="domain" description="Phosphodiester glycosidase" evidence="3">
    <location>
        <begin position="279"/>
        <end position="415"/>
    </location>
</feature>
<dbReference type="PANTHER" id="PTHR40446">
    <property type="entry name" value="N-ACETYLGLUCOSAMINE-1-PHOSPHODIESTER ALPHA-N-ACETYLGLUCOSAMINIDASE"/>
    <property type="match status" value="1"/>
</dbReference>
<evidence type="ECO:0000259" key="3">
    <source>
        <dbReference type="Pfam" id="PF09992"/>
    </source>
</evidence>
<evidence type="ECO:0000256" key="1">
    <source>
        <dbReference type="SAM" id="MobiDB-lite"/>
    </source>
</evidence>
<dbReference type="InterPro" id="IPR018711">
    <property type="entry name" value="NAGPA"/>
</dbReference>
<feature type="signal peptide" evidence="2">
    <location>
        <begin position="1"/>
        <end position="24"/>
    </location>
</feature>
<keyword evidence="5" id="KW-1185">Reference proteome</keyword>